<sequence>MTRKLLLAFLLGAASWSASYAQDPSVGGIASVPNSISTSGTGTVQANFGNGSSTAIPQANNATYTINLPPNIGVTGSSFSPSAPANLSVTIGTYSPATGTTVTIVSSLGPVPGNANYLFTLNVVGLTVTAGAPISINAASFPPVGTNVPGNDNASGSIIVTAGPLPVSLVSFTAKAQENRTVAVSWITSLETNNKGFLVERSKDLKQFERVGEVSEVAANSSAQKHYQLIDQTPYSGTSYYRLTQIDLSGKSTSFPAVSVVLREGEYGVSPNPISRDQVFKLSLDEPETATIKFLGIDGRVRSLQKSGIESGNLLLKSPSNLSAGIYIITVEERGQTRQHRIVVE</sequence>
<proteinExistence type="predicted"/>
<organism evidence="2 3">
    <name type="scientific">Spirosoma aureum</name>
    <dbReference type="NCBI Taxonomy" id="2692134"/>
    <lineage>
        <taxon>Bacteria</taxon>
        <taxon>Pseudomonadati</taxon>
        <taxon>Bacteroidota</taxon>
        <taxon>Cytophagia</taxon>
        <taxon>Cytophagales</taxon>
        <taxon>Cytophagaceae</taxon>
        <taxon>Spirosoma</taxon>
    </lineage>
</organism>
<dbReference type="NCBIfam" id="TIGR04183">
    <property type="entry name" value="Por_Secre_tail"/>
    <property type="match status" value="1"/>
</dbReference>
<dbReference type="RefSeq" id="WP_167213456.1">
    <property type="nucleotide sequence ID" value="NZ_CP050063.1"/>
</dbReference>
<dbReference type="EMBL" id="CP050063">
    <property type="protein sequence ID" value="QIP15394.1"/>
    <property type="molecule type" value="Genomic_DNA"/>
</dbReference>
<accession>A0A6G9ASS4</accession>
<evidence type="ECO:0000256" key="1">
    <source>
        <dbReference type="SAM" id="SignalP"/>
    </source>
</evidence>
<reference evidence="2 3" key="1">
    <citation type="submission" date="2020-03" db="EMBL/GenBank/DDBJ databases">
        <authorList>
            <person name="Kim M.K."/>
        </authorList>
    </citation>
    <scope>NUCLEOTIDE SEQUENCE [LARGE SCALE GENOMIC DNA]</scope>
    <source>
        <strain evidence="2 3">BT328</strain>
    </source>
</reference>
<dbReference type="InterPro" id="IPR026444">
    <property type="entry name" value="Secre_tail"/>
</dbReference>
<feature type="signal peptide" evidence="1">
    <location>
        <begin position="1"/>
        <end position="21"/>
    </location>
</feature>
<dbReference type="AlphaFoldDB" id="A0A6G9ASS4"/>
<evidence type="ECO:0000313" key="2">
    <source>
        <dbReference type="EMBL" id="QIP15394.1"/>
    </source>
</evidence>
<feature type="chain" id="PRO_5026108961" evidence="1">
    <location>
        <begin position="22"/>
        <end position="345"/>
    </location>
</feature>
<gene>
    <name evidence="2" type="ORF">G8759_23565</name>
</gene>
<keyword evidence="3" id="KW-1185">Reference proteome</keyword>
<protein>
    <submittedName>
        <fullName evidence="2">T9SS type A sorting domain-containing protein</fullName>
    </submittedName>
</protein>
<dbReference type="Proteomes" id="UP000501802">
    <property type="component" value="Chromosome"/>
</dbReference>
<keyword evidence="1" id="KW-0732">Signal</keyword>
<dbReference type="KEGG" id="spib:G8759_23565"/>
<evidence type="ECO:0000313" key="3">
    <source>
        <dbReference type="Proteomes" id="UP000501802"/>
    </source>
</evidence>
<name>A0A6G9ASS4_9BACT</name>